<dbReference type="PANTHER" id="PTHR33446:SF2">
    <property type="entry name" value="PROTEIN TONB"/>
    <property type="match status" value="1"/>
</dbReference>
<dbReference type="OrthoDB" id="9812355at2"/>
<evidence type="ECO:0000256" key="6">
    <source>
        <dbReference type="ARBA" id="ARBA00022692"/>
    </source>
</evidence>
<keyword evidence="4" id="KW-1003">Cell membrane</keyword>
<dbReference type="InterPro" id="IPR003538">
    <property type="entry name" value="TonB"/>
</dbReference>
<comment type="subcellular location">
    <subcellularLocation>
        <location evidence="1">Cell inner membrane</location>
        <topology evidence="1">Single-pass membrane protein</topology>
        <orientation evidence="1">Periplasmic side</orientation>
    </subcellularLocation>
</comment>
<dbReference type="GO" id="GO:0015891">
    <property type="term" value="P:siderophore transport"/>
    <property type="evidence" value="ECO:0007669"/>
    <property type="project" value="InterPro"/>
</dbReference>
<evidence type="ECO:0000256" key="9">
    <source>
        <dbReference type="ARBA" id="ARBA00023136"/>
    </source>
</evidence>
<evidence type="ECO:0000256" key="8">
    <source>
        <dbReference type="ARBA" id="ARBA00022989"/>
    </source>
</evidence>
<evidence type="ECO:0000256" key="4">
    <source>
        <dbReference type="ARBA" id="ARBA00022475"/>
    </source>
</evidence>
<dbReference type="RefSeq" id="WP_142452823.1">
    <property type="nucleotide sequence ID" value="NZ_FXTP01000001.1"/>
</dbReference>
<dbReference type="GO" id="GO:0098797">
    <property type="term" value="C:plasma membrane protein complex"/>
    <property type="evidence" value="ECO:0007669"/>
    <property type="project" value="TreeGrafter"/>
</dbReference>
<keyword evidence="3" id="KW-0813">Transport</keyword>
<keyword evidence="5" id="KW-0997">Cell inner membrane</keyword>
<comment type="similarity">
    <text evidence="2">Belongs to the TonB family.</text>
</comment>
<dbReference type="Proteomes" id="UP000317557">
    <property type="component" value="Unassembled WGS sequence"/>
</dbReference>
<feature type="domain" description="TonB C-terminal" evidence="10">
    <location>
        <begin position="135"/>
        <end position="228"/>
    </location>
</feature>
<dbReference type="InterPro" id="IPR051045">
    <property type="entry name" value="TonB-dependent_transducer"/>
</dbReference>
<evidence type="ECO:0000256" key="1">
    <source>
        <dbReference type="ARBA" id="ARBA00004383"/>
    </source>
</evidence>
<dbReference type="InterPro" id="IPR037682">
    <property type="entry name" value="TonB_C"/>
</dbReference>
<accession>A0A521AQM5</accession>
<name>A0A521AQM5_9BACT</name>
<keyword evidence="6" id="KW-0812">Transmembrane</keyword>
<organism evidence="11 12">
    <name type="scientific">Gracilimonas mengyeensis</name>
    <dbReference type="NCBI Taxonomy" id="1302730"/>
    <lineage>
        <taxon>Bacteria</taxon>
        <taxon>Pseudomonadati</taxon>
        <taxon>Balneolota</taxon>
        <taxon>Balneolia</taxon>
        <taxon>Balneolales</taxon>
        <taxon>Balneolaceae</taxon>
        <taxon>Gracilimonas</taxon>
    </lineage>
</organism>
<dbReference type="GO" id="GO:0015031">
    <property type="term" value="P:protein transport"/>
    <property type="evidence" value="ECO:0007669"/>
    <property type="project" value="UniProtKB-KW"/>
</dbReference>
<dbReference type="GO" id="GO:0031992">
    <property type="term" value="F:energy transducer activity"/>
    <property type="evidence" value="ECO:0007669"/>
    <property type="project" value="InterPro"/>
</dbReference>
<keyword evidence="7" id="KW-0653">Protein transport</keyword>
<dbReference type="AlphaFoldDB" id="A0A521AQM5"/>
<dbReference type="PANTHER" id="PTHR33446">
    <property type="entry name" value="PROTEIN TONB-RELATED"/>
    <property type="match status" value="1"/>
</dbReference>
<sequence length="228" mass="25442">MKGVAILISRASAWKSSYRIRLELGLILTLLIMITGSKIQIQPVKNTTIYTPDNQEVVEVREIVQTKQELKAPPPPRPVVPVEVPNDEIIENEVIDLDAELNIEEIPLKMPPPPPKQEEPEEEEQEIFVVVEQMPELIGGLASIQKHIEYPEMARKAGIEGRVVVEFVIDTTGYVTNPIIIRGIGGGCDEAALQAVKKARFKPGKQRGIPVMVRYSLPISFSLSKHNR</sequence>
<dbReference type="NCBIfam" id="TIGR01352">
    <property type="entry name" value="tonB_Cterm"/>
    <property type="match status" value="1"/>
</dbReference>
<dbReference type="PRINTS" id="PR01374">
    <property type="entry name" value="TONBPROTEIN"/>
</dbReference>
<evidence type="ECO:0000259" key="10">
    <source>
        <dbReference type="PROSITE" id="PS52015"/>
    </source>
</evidence>
<dbReference type="Gene3D" id="3.30.1150.10">
    <property type="match status" value="1"/>
</dbReference>
<proteinExistence type="inferred from homology"/>
<evidence type="ECO:0000313" key="11">
    <source>
        <dbReference type="EMBL" id="SMO37061.1"/>
    </source>
</evidence>
<keyword evidence="9" id="KW-0472">Membrane</keyword>
<dbReference type="EMBL" id="FXTP01000001">
    <property type="protein sequence ID" value="SMO37061.1"/>
    <property type="molecule type" value="Genomic_DNA"/>
</dbReference>
<dbReference type="GO" id="GO:0030288">
    <property type="term" value="C:outer membrane-bounded periplasmic space"/>
    <property type="evidence" value="ECO:0007669"/>
    <property type="project" value="InterPro"/>
</dbReference>
<keyword evidence="12" id="KW-1185">Reference proteome</keyword>
<dbReference type="InterPro" id="IPR006260">
    <property type="entry name" value="TonB/TolA_C"/>
</dbReference>
<protein>
    <submittedName>
        <fullName evidence="11">Protein TonB</fullName>
    </submittedName>
</protein>
<evidence type="ECO:0000256" key="3">
    <source>
        <dbReference type="ARBA" id="ARBA00022448"/>
    </source>
</evidence>
<evidence type="ECO:0000256" key="7">
    <source>
        <dbReference type="ARBA" id="ARBA00022927"/>
    </source>
</evidence>
<evidence type="ECO:0000313" key="12">
    <source>
        <dbReference type="Proteomes" id="UP000317557"/>
    </source>
</evidence>
<dbReference type="Pfam" id="PF03544">
    <property type="entry name" value="TonB_C"/>
    <property type="match status" value="1"/>
</dbReference>
<reference evidence="11 12" key="1">
    <citation type="submission" date="2017-05" db="EMBL/GenBank/DDBJ databases">
        <authorList>
            <person name="Varghese N."/>
            <person name="Submissions S."/>
        </authorList>
    </citation>
    <scope>NUCLEOTIDE SEQUENCE [LARGE SCALE GENOMIC DNA]</scope>
    <source>
        <strain evidence="11 12">DSM 21985</strain>
    </source>
</reference>
<dbReference type="SUPFAM" id="SSF74653">
    <property type="entry name" value="TolA/TonB C-terminal domain"/>
    <property type="match status" value="1"/>
</dbReference>
<gene>
    <name evidence="11" type="ORF">SAMN06265219_101312</name>
</gene>
<keyword evidence="8" id="KW-1133">Transmembrane helix</keyword>
<evidence type="ECO:0000256" key="5">
    <source>
        <dbReference type="ARBA" id="ARBA00022519"/>
    </source>
</evidence>
<evidence type="ECO:0000256" key="2">
    <source>
        <dbReference type="ARBA" id="ARBA00006555"/>
    </source>
</evidence>
<dbReference type="PROSITE" id="PS52015">
    <property type="entry name" value="TONB_CTD"/>
    <property type="match status" value="1"/>
</dbReference>
<dbReference type="GO" id="GO:0055085">
    <property type="term" value="P:transmembrane transport"/>
    <property type="evidence" value="ECO:0007669"/>
    <property type="project" value="InterPro"/>
</dbReference>